<dbReference type="Gene3D" id="1.25.40.20">
    <property type="entry name" value="Ankyrin repeat-containing domain"/>
    <property type="match status" value="2"/>
</dbReference>
<dbReference type="SUPFAM" id="SSF48403">
    <property type="entry name" value="Ankyrin repeat"/>
    <property type="match status" value="1"/>
</dbReference>
<keyword evidence="2 3" id="KW-0040">ANK repeat</keyword>
<accession>A0A830HG74</accession>
<protein>
    <submittedName>
        <fullName evidence="5">Uncharacterized protein</fullName>
    </submittedName>
</protein>
<feature type="compositionally biased region" description="Basic residues" evidence="4">
    <location>
        <begin position="99"/>
        <end position="113"/>
    </location>
</feature>
<feature type="compositionally biased region" description="Basic and acidic residues" evidence="4">
    <location>
        <begin position="28"/>
        <end position="45"/>
    </location>
</feature>
<evidence type="ECO:0000256" key="1">
    <source>
        <dbReference type="ARBA" id="ARBA00022737"/>
    </source>
</evidence>
<dbReference type="InterPro" id="IPR002110">
    <property type="entry name" value="Ankyrin_rpt"/>
</dbReference>
<proteinExistence type="predicted"/>
<dbReference type="OrthoDB" id="194358at2759"/>
<sequence length="316" mass="34230">MASTSAAKSRMRAAFKVSTLAASSPFSKEADAHAEGGDRDEWLRSDVGRAVLTGDLERVRILITNAANKAADLASQADDDDGGGDSDDDDDEGDPRRSPSPKKGRKSPKKKKKNVEEEVNVEVSPDMLEKSLTDPERKKLQRMRPADRRRWRRRRCAELFAAAPDAYGEAPLHIAAVYGHERIAKYLVESLSAPVDVPNAEGLTPFLLACARGSLELASYLFRNGASDGPNPQQEHTCARHSFSGATALHLAATSGNSKLVQWLMSPAGGSLNPNWRDDFLRLPVESAATADVVEVIEAAMRDIARAEAEKQAATL</sequence>
<feature type="repeat" description="ANK" evidence="3">
    <location>
        <begin position="201"/>
        <end position="227"/>
    </location>
</feature>
<dbReference type="PANTHER" id="PTHR24173">
    <property type="entry name" value="ANKYRIN REPEAT CONTAINING"/>
    <property type="match status" value="1"/>
</dbReference>
<evidence type="ECO:0000313" key="6">
    <source>
        <dbReference type="Proteomes" id="UP000660262"/>
    </source>
</evidence>
<evidence type="ECO:0000256" key="2">
    <source>
        <dbReference type="ARBA" id="ARBA00023043"/>
    </source>
</evidence>
<feature type="repeat" description="ANK" evidence="3">
    <location>
        <begin position="167"/>
        <end position="189"/>
    </location>
</feature>
<dbReference type="InterPro" id="IPR036770">
    <property type="entry name" value="Ankyrin_rpt-contain_sf"/>
</dbReference>
<keyword evidence="6" id="KW-1185">Reference proteome</keyword>
<dbReference type="Pfam" id="PF13637">
    <property type="entry name" value="Ank_4"/>
    <property type="match status" value="1"/>
</dbReference>
<feature type="compositionally biased region" description="Basic and acidic residues" evidence="4">
    <location>
        <begin position="127"/>
        <end position="145"/>
    </location>
</feature>
<dbReference type="PANTHER" id="PTHR24173:SF74">
    <property type="entry name" value="ANKYRIN REPEAT DOMAIN-CONTAINING PROTEIN 16"/>
    <property type="match status" value="1"/>
</dbReference>
<feature type="compositionally biased region" description="Acidic residues" evidence="4">
    <location>
        <begin position="77"/>
        <end position="93"/>
    </location>
</feature>
<evidence type="ECO:0000256" key="3">
    <source>
        <dbReference type="PROSITE-ProRule" id="PRU00023"/>
    </source>
</evidence>
<dbReference type="EMBL" id="BNJQ01000011">
    <property type="protein sequence ID" value="GHP05808.1"/>
    <property type="molecule type" value="Genomic_DNA"/>
</dbReference>
<name>A0A830HG74_9CHLO</name>
<feature type="repeat" description="ANK" evidence="3">
    <location>
        <begin position="244"/>
        <end position="266"/>
    </location>
</feature>
<evidence type="ECO:0000256" key="4">
    <source>
        <dbReference type="SAM" id="MobiDB-lite"/>
    </source>
</evidence>
<feature type="region of interest" description="Disordered" evidence="4">
    <location>
        <begin position="1"/>
        <end position="45"/>
    </location>
</feature>
<gene>
    <name evidence="5" type="ORF">PPROV_000455500</name>
</gene>
<feature type="region of interest" description="Disordered" evidence="4">
    <location>
        <begin position="67"/>
        <end position="145"/>
    </location>
</feature>
<reference evidence="5" key="1">
    <citation type="submission" date="2020-10" db="EMBL/GenBank/DDBJ databases">
        <title>Unveiling of a novel bifunctional photoreceptor, Dualchrome1, isolated from a cosmopolitan green alga.</title>
        <authorList>
            <person name="Suzuki S."/>
            <person name="Kawachi M."/>
        </authorList>
    </citation>
    <scope>NUCLEOTIDE SEQUENCE</scope>
    <source>
        <strain evidence="5">NIES 2893</strain>
    </source>
</reference>
<comment type="caution">
    <text evidence="5">The sequence shown here is derived from an EMBL/GenBank/DDBJ whole genome shotgun (WGS) entry which is preliminary data.</text>
</comment>
<organism evidence="5 6">
    <name type="scientific">Pycnococcus provasolii</name>
    <dbReference type="NCBI Taxonomy" id="41880"/>
    <lineage>
        <taxon>Eukaryota</taxon>
        <taxon>Viridiplantae</taxon>
        <taxon>Chlorophyta</taxon>
        <taxon>Pseudoscourfieldiophyceae</taxon>
        <taxon>Pseudoscourfieldiales</taxon>
        <taxon>Pycnococcaceae</taxon>
        <taxon>Pycnococcus</taxon>
    </lineage>
</organism>
<evidence type="ECO:0000313" key="5">
    <source>
        <dbReference type="EMBL" id="GHP05808.1"/>
    </source>
</evidence>
<dbReference type="AlphaFoldDB" id="A0A830HG74"/>
<dbReference type="PROSITE" id="PS50297">
    <property type="entry name" value="ANK_REP_REGION"/>
    <property type="match status" value="3"/>
</dbReference>
<dbReference type="PROSITE" id="PS50088">
    <property type="entry name" value="ANK_REPEAT"/>
    <property type="match status" value="3"/>
</dbReference>
<dbReference type="Pfam" id="PF00023">
    <property type="entry name" value="Ank"/>
    <property type="match status" value="1"/>
</dbReference>
<dbReference type="Proteomes" id="UP000660262">
    <property type="component" value="Unassembled WGS sequence"/>
</dbReference>
<keyword evidence="1" id="KW-0677">Repeat</keyword>
<dbReference type="SMART" id="SM00248">
    <property type="entry name" value="ANK"/>
    <property type="match status" value="4"/>
</dbReference>